<gene>
    <name evidence="1" type="ORF">HCT48_03980</name>
</gene>
<reference evidence="1" key="1">
    <citation type="submission" date="2020-03" db="EMBL/GenBank/DDBJ databases">
        <title>Spirochaetal bacteria isolated from arthropods constitute a novel genus Entomospira genus novum within the order Spirochaetales.</title>
        <authorList>
            <person name="Grana-Miraglia L."/>
            <person name="Sikutova S."/>
            <person name="Fingerle V."/>
            <person name="Sing A."/>
            <person name="Castillo-Ramirez S."/>
            <person name="Margos G."/>
            <person name="Rudolf I."/>
        </authorList>
    </citation>
    <scope>NUCLEOTIDE SEQUENCE</scope>
    <source>
        <strain evidence="1">BR149</strain>
    </source>
</reference>
<dbReference type="AlphaFoldDB" id="A0A968GG08"/>
<comment type="caution">
    <text evidence="1">The sequence shown here is derived from an EMBL/GenBank/DDBJ whole genome shotgun (WGS) entry which is preliminary data.</text>
</comment>
<sequence>MSAKTMIESFLSMNNVGKIDEIGTSVINNVKPISNDILSTISKRTYDVEKQQLTSVNDQAREALASLEAPAPSSEPSQGLIPKFLSKLGRTLFTGEAPTVAKAELKAIDITNNLENMLYKVADNLKVDEKDLMKFNAAIEKAISDLDKINMEVRSVIEGGNTMNANEETWSSLLEKNADLTTQVGVFKTITLSIENQLKINRNLQRSTKKSINQILPIWRSVVANSLSSSSLNEVAESAKQTNEALDMFLEKSINQQQELASTVRELEQSKLEMPRKIASYLDVLNEIQNEIEDIYIQSEKDRMENTKMLQDKLDFLNAKTIDVEVEEQNPLL</sequence>
<dbReference type="EMBL" id="JAATLM010000001">
    <property type="protein sequence ID" value="NIZ69373.1"/>
    <property type="molecule type" value="Genomic_DNA"/>
</dbReference>
<dbReference type="Proteomes" id="UP000778951">
    <property type="component" value="Unassembled WGS sequence"/>
</dbReference>
<accession>A0A968GG08</accession>
<keyword evidence="2" id="KW-1185">Reference proteome</keyword>
<organism evidence="1 2">
    <name type="scientific">Entomospira culicis</name>
    <dbReference type="NCBI Taxonomy" id="2719989"/>
    <lineage>
        <taxon>Bacteria</taxon>
        <taxon>Pseudomonadati</taxon>
        <taxon>Spirochaetota</taxon>
        <taxon>Spirochaetia</taxon>
        <taxon>Spirochaetales</taxon>
        <taxon>Spirochaetaceae</taxon>
        <taxon>Entomospira</taxon>
    </lineage>
</organism>
<proteinExistence type="predicted"/>
<evidence type="ECO:0000313" key="2">
    <source>
        <dbReference type="Proteomes" id="UP000778951"/>
    </source>
</evidence>
<protein>
    <submittedName>
        <fullName evidence="1">Uncharacterized protein</fullName>
    </submittedName>
</protein>
<evidence type="ECO:0000313" key="1">
    <source>
        <dbReference type="EMBL" id="NIZ69373.1"/>
    </source>
</evidence>
<dbReference type="RefSeq" id="WP_167695466.1">
    <property type="nucleotide sequence ID" value="NZ_CP118181.1"/>
</dbReference>
<name>A0A968GG08_9SPIO</name>